<dbReference type="EMBL" id="JAVRRA010000217">
    <property type="protein sequence ID" value="KAK5290175.1"/>
    <property type="molecule type" value="Genomic_DNA"/>
</dbReference>
<organism evidence="2 3">
    <name type="scientific">Cryomyces antarcticus</name>
    <dbReference type="NCBI Taxonomy" id="329879"/>
    <lineage>
        <taxon>Eukaryota</taxon>
        <taxon>Fungi</taxon>
        <taxon>Dikarya</taxon>
        <taxon>Ascomycota</taxon>
        <taxon>Pezizomycotina</taxon>
        <taxon>Dothideomycetes</taxon>
        <taxon>Dothideomycetes incertae sedis</taxon>
        <taxon>Cryomyces</taxon>
    </lineage>
</organism>
<feature type="region of interest" description="Disordered" evidence="1">
    <location>
        <begin position="251"/>
        <end position="281"/>
    </location>
</feature>
<dbReference type="Proteomes" id="UP001357485">
    <property type="component" value="Unassembled WGS sequence"/>
</dbReference>
<protein>
    <submittedName>
        <fullName evidence="2">Uncharacterized protein</fullName>
    </submittedName>
</protein>
<reference evidence="2 3" key="1">
    <citation type="submission" date="2023-08" db="EMBL/GenBank/DDBJ databases">
        <title>Black Yeasts Isolated from many extreme environments.</title>
        <authorList>
            <person name="Coleine C."/>
            <person name="Stajich J.E."/>
            <person name="Selbmann L."/>
        </authorList>
    </citation>
    <scope>NUCLEOTIDE SEQUENCE [LARGE SCALE GENOMIC DNA]</scope>
    <source>
        <strain evidence="2 3">CCFEE 536</strain>
    </source>
</reference>
<evidence type="ECO:0000313" key="2">
    <source>
        <dbReference type="EMBL" id="KAK5290175.1"/>
    </source>
</evidence>
<keyword evidence="3" id="KW-1185">Reference proteome</keyword>
<feature type="non-terminal residue" evidence="2">
    <location>
        <position position="281"/>
    </location>
</feature>
<proteinExistence type="predicted"/>
<feature type="compositionally biased region" description="Basic and acidic residues" evidence="1">
    <location>
        <begin position="266"/>
        <end position="275"/>
    </location>
</feature>
<accession>A0ABR0M7Q2</accession>
<evidence type="ECO:0000313" key="3">
    <source>
        <dbReference type="Proteomes" id="UP001357485"/>
    </source>
</evidence>
<comment type="caution">
    <text evidence="2">The sequence shown here is derived from an EMBL/GenBank/DDBJ whole genome shotgun (WGS) entry which is preliminary data.</text>
</comment>
<evidence type="ECO:0000256" key="1">
    <source>
        <dbReference type="SAM" id="MobiDB-lite"/>
    </source>
</evidence>
<feature type="compositionally biased region" description="Acidic residues" evidence="1">
    <location>
        <begin position="256"/>
        <end position="265"/>
    </location>
</feature>
<sequence length="281" mass="31271">MCKFTCEVFQCGHWILPATTATALRDPSRYTLCPAAKVSVQRLDKLPADCAAFRNHCIHDQDSDEADPFSAYINSHLYSFGPCPRLGCQRVASSLDAQDARTAYNLKDHGFVKDMSLMIDTLWEDALDSLSRFGTFSPQTKELSGDVCGYENPLRDESLPRISLPEVYAILNAAPSWQKGLLQGWLSRLDEATMFLERMNCFMRIDAPREHFNFARQGAKIAFAISEAMVFRLGDVIDVLAERDAQAAHFSKSSDAVDDASDIAPDELRNDDAHTAHALPS</sequence>
<name>A0ABR0M7Q2_9PEZI</name>
<gene>
    <name evidence="2" type="ORF">LTR16_002622</name>
</gene>